<dbReference type="Pfam" id="PF00498">
    <property type="entry name" value="FHA"/>
    <property type="match status" value="1"/>
</dbReference>
<protein>
    <submittedName>
        <fullName evidence="3">FHA domain-containing protein</fullName>
    </submittedName>
</protein>
<dbReference type="RefSeq" id="WP_157341806.1">
    <property type="nucleotide sequence ID" value="NZ_WSEK01000004.1"/>
</dbReference>
<name>A0A6L6XPN8_9ACTN</name>
<dbReference type="PROSITE" id="PS50006">
    <property type="entry name" value="FHA_DOMAIN"/>
    <property type="match status" value="1"/>
</dbReference>
<dbReference type="SUPFAM" id="SSF49879">
    <property type="entry name" value="SMAD/FHA domain"/>
    <property type="match status" value="1"/>
</dbReference>
<organism evidence="3 4">
    <name type="scientific">Nocardioides agri</name>
    <dbReference type="NCBI Taxonomy" id="2682843"/>
    <lineage>
        <taxon>Bacteria</taxon>
        <taxon>Bacillati</taxon>
        <taxon>Actinomycetota</taxon>
        <taxon>Actinomycetes</taxon>
        <taxon>Propionibacteriales</taxon>
        <taxon>Nocardioidaceae</taxon>
        <taxon>Nocardioides</taxon>
    </lineage>
</organism>
<evidence type="ECO:0000259" key="2">
    <source>
        <dbReference type="PROSITE" id="PS50006"/>
    </source>
</evidence>
<proteinExistence type="predicted"/>
<evidence type="ECO:0000313" key="4">
    <source>
        <dbReference type="Proteomes" id="UP000473525"/>
    </source>
</evidence>
<comment type="caution">
    <text evidence="3">The sequence shown here is derived from an EMBL/GenBank/DDBJ whole genome shotgun (WGS) entry which is preliminary data.</text>
</comment>
<feature type="domain" description="FHA" evidence="2">
    <location>
        <begin position="222"/>
        <end position="282"/>
    </location>
</feature>
<accession>A0A6L6XPN8</accession>
<dbReference type="EMBL" id="WSEK01000004">
    <property type="protein sequence ID" value="MVQ49244.1"/>
    <property type="molecule type" value="Genomic_DNA"/>
</dbReference>
<reference evidence="3 4" key="1">
    <citation type="submission" date="2019-12" db="EMBL/GenBank/DDBJ databases">
        <authorList>
            <person name="Huq M.A."/>
        </authorList>
    </citation>
    <scope>NUCLEOTIDE SEQUENCE [LARGE SCALE GENOMIC DNA]</scope>
    <source>
        <strain evidence="3 4">MAH-18</strain>
    </source>
</reference>
<keyword evidence="4" id="KW-1185">Reference proteome</keyword>
<evidence type="ECO:0000313" key="3">
    <source>
        <dbReference type="EMBL" id="MVQ49244.1"/>
    </source>
</evidence>
<dbReference type="Proteomes" id="UP000473525">
    <property type="component" value="Unassembled WGS sequence"/>
</dbReference>
<gene>
    <name evidence="3" type="ORF">GON03_08620</name>
</gene>
<evidence type="ECO:0000256" key="1">
    <source>
        <dbReference type="ARBA" id="ARBA00022553"/>
    </source>
</evidence>
<dbReference type="InterPro" id="IPR000253">
    <property type="entry name" value="FHA_dom"/>
</dbReference>
<keyword evidence="1" id="KW-0597">Phosphoprotein</keyword>
<dbReference type="InterPro" id="IPR008984">
    <property type="entry name" value="SMAD_FHA_dom_sf"/>
</dbReference>
<sequence>MTAPAWSFRPGGWYAVIGPHATVALPSSERARVAALWELVDGGAGFDETLDALVSAGLRDLDGFVLVSVDGDTTRVVIRGPARAHLAVGDDVVLVEGVEGTTWVERSLHGVTRIRIEVDEEVDEEADGVDGLVETGLVRVATAEHPPARVEPESEPEVPQATQLVRPEHDGLTRPPEVDPLELLRPRAPGIAGQEQAPPVTAQPVARLVFDDGETVAVDRAVLVGRAPQPARSSTDGAPRLVTVPSPHHEVSSTHLEIRPGSGADHGAAVVTDLGSTNGTVVVQPGLPPEDLRPGVAVQLVPGSLVDLGDGVNIRVVSP</sequence>
<dbReference type="Gene3D" id="2.60.200.20">
    <property type="match status" value="1"/>
</dbReference>
<dbReference type="AlphaFoldDB" id="A0A6L6XPN8"/>